<feature type="compositionally biased region" description="Basic and acidic residues" evidence="1">
    <location>
        <begin position="1"/>
        <end position="40"/>
    </location>
</feature>
<evidence type="ECO:0000313" key="3">
    <source>
        <dbReference type="Proteomes" id="UP000273643"/>
    </source>
</evidence>
<dbReference type="AlphaFoldDB" id="A0A3N1NQ27"/>
<sequence length="77" mass="8932">MKASEFLKKYEREREKAKEHEQEDHSLQAHAKERARHPDHLNAGTPYDWEDLEAYQKELERLDKEGPGGSSGDPDKG</sequence>
<dbReference type="Proteomes" id="UP000273643">
    <property type="component" value="Unassembled WGS sequence"/>
</dbReference>
<dbReference type="OrthoDB" id="5704405at2"/>
<keyword evidence="3" id="KW-1185">Reference proteome</keyword>
<name>A0A3N1NQ27_9GAMM</name>
<reference evidence="2 3" key="1">
    <citation type="submission" date="2018-11" db="EMBL/GenBank/DDBJ databases">
        <title>Genomic Encyclopedia of Type Strains, Phase IV (KMG-IV): sequencing the most valuable type-strain genomes for metagenomic binning, comparative biology and taxonomic classification.</title>
        <authorList>
            <person name="Goeker M."/>
        </authorList>
    </citation>
    <scope>NUCLEOTIDE SEQUENCE [LARGE SCALE GENOMIC DNA]</scope>
    <source>
        <strain evidence="2 3">DSM 16974</strain>
    </source>
</reference>
<feature type="compositionally biased region" description="Basic and acidic residues" evidence="1">
    <location>
        <begin position="54"/>
        <end position="66"/>
    </location>
</feature>
<feature type="region of interest" description="Disordered" evidence="1">
    <location>
        <begin position="1"/>
        <end position="77"/>
    </location>
</feature>
<dbReference type="EMBL" id="RJUK01000001">
    <property type="protein sequence ID" value="ROQ20962.1"/>
    <property type="molecule type" value="Genomic_DNA"/>
</dbReference>
<proteinExistence type="predicted"/>
<evidence type="ECO:0000313" key="2">
    <source>
        <dbReference type="EMBL" id="ROQ20962.1"/>
    </source>
</evidence>
<gene>
    <name evidence="2" type="ORF">EDC38_1583</name>
</gene>
<evidence type="ECO:0000256" key="1">
    <source>
        <dbReference type="SAM" id="MobiDB-lite"/>
    </source>
</evidence>
<accession>A0A3N1NQ27</accession>
<dbReference type="RefSeq" id="WP_024460948.1">
    <property type="nucleotide sequence ID" value="NZ_JBHYFO010000026.1"/>
</dbReference>
<organism evidence="2 3">
    <name type="scientific">Marinimicrobium koreense</name>
    <dbReference type="NCBI Taxonomy" id="306545"/>
    <lineage>
        <taxon>Bacteria</taxon>
        <taxon>Pseudomonadati</taxon>
        <taxon>Pseudomonadota</taxon>
        <taxon>Gammaproteobacteria</taxon>
        <taxon>Cellvibrionales</taxon>
        <taxon>Cellvibrionaceae</taxon>
        <taxon>Marinimicrobium</taxon>
    </lineage>
</organism>
<protein>
    <submittedName>
        <fullName evidence="2">Uncharacterized protein</fullName>
    </submittedName>
</protein>
<comment type="caution">
    <text evidence="2">The sequence shown here is derived from an EMBL/GenBank/DDBJ whole genome shotgun (WGS) entry which is preliminary data.</text>
</comment>